<sequence>MNKSWIAVASAEHVRRGRAEGFMQVCHGKAGPLRRLRPGDRVVYYSPTVTFGGKDRLQAFTALGAVRAGEPYPFDMGGGFVPFRRDVDWLAVGQASILPLLARLELTAGKKNWGYAFRFGLLEISAADMDLIAAAMQAAAIAPD</sequence>
<dbReference type="SUPFAM" id="SSF88697">
    <property type="entry name" value="PUA domain-like"/>
    <property type="match status" value="1"/>
</dbReference>
<organism evidence="3 4">
    <name type="scientific">Fluviicoccus keumensis</name>
    <dbReference type="NCBI Taxonomy" id="1435465"/>
    <lineage>
        <taxon>Bacteria</taxon>
        <taxon>Pseudomonadati</taxon>
        <taxon>Pseudomonadota</taxon>
        <taxon>Gammaproteobacteria</taxon>
        <taxon>Moraxellales</taxon>
        <taxon>Moraxellaceae</taxon>
        <taxon>Fluviicoccus</taxon>
    </lineage>
</organism>
<protein>
    <recommendedName>
        <fullName evidence="1">UPF0310 protein EV700_2613</fullName>
    </recommendedName>
</protein>
<comment type="similarity">
    <text evidence="1">Belongs to the UPF0310 family.</text>
</comment>
<comment type="caution">
    <text evidence="3">The sequence shown here is derived from an EMBL/GenBank/DDBJ whole genome shotgun (WGS) entry which is preliminary data.</text>
</comment>
<name>A0A4Q7YMV0_9GAMM</name>
<dbReference type="AlphaFoldDB" id="A0A4Q7YMV0"/>
<accession>A0A4Q7YMV0</accession>
<dbReference type="NCBIfam" id="NF002616">
    <property type="entry name" value="PRK02268.1-2"/>
    <property type="match status" value="1"/>
</dbReference>
<dbReference type="InterPro" id="IPR015947">
    <property type="entry name" value="PUA-like_sf"/>
</dbReference>
<dbReference type="Proteomes" id="UP000292423">
    <property type="component" value="Unassembled WGS sequence"/>
</dbReference>
<evidence type="ECO:0000313" key="4">
    <source>
        <dbReference type="Proteomes" id="UP000292423"/>
    </source>
</evidence>
<evidence type="ECO:0000313" key="3">
    <source>
        <dbReference type="EMBL" id="RZU38678.1"/>
    </source>
</evidence>
<feature type="domain" description="EVE" evidence="2">
    <location>
        <begin position="5"/>
        <end position="134"/>
    </location>
</feature>
<dbReference type="InterPro" id="IPR002740">
    <property type="entry name" value="EVE_domain"/>
</dbReference>
<dbReference type="OrthoDB" id="9793567at2"/>
<keyword evidence="4" id="KW-1185">Reference proteome</keyword>
<proteinExistence type="inferred from homology"/>
<dbReference type="EMBL" id="SHKX01000013">
    <property type="protein sequence ID" value="RZU38678.1"/>
    <property type="molecule type" value="Genomic_DNA"/>
</dbReference>
<dbReference type="InterPro" id="IPR022996">
    <property type="entry name" value="UPF0310"/>
</dbReference>
<evidence type="ECO:0000259" key="2">
    <source>
        <dbReference type="Pfam" id="PF01878"/>
    </source>
</evidence>
<reference evidence="3 4" key="1">
    <citation type="submission" date="2019-02" db="EMBL/GenBank/DDBJ databases">
        <title>Genomic Encyclopedia of Type Strains, Phase IV (KMG-IV): sequencing the most valuable type-strain genomes for metagenomic binning, comparative biology and taxonomic classification.</title>
        <authorList>
            <person name="Goeker M."/>
        </authorList>
    </citation>
    <scope>NUCLEOTIDE SEQUENCE [LARGE SCALE GENOMIC DNA]</scope>
    <source>
        <strain evidence="3 4">DSM 105135</strain>
    </source>
</reference>
<evidence type="ECO:0000256" key="1">
    <source>
        <dbReference type="HAMAP-Rule" id="MF_00771"/>
    </source>
</evidence>
<dbReference type="HAMAP" id="MF_00771">
    <property type="entry name" value="UPF0310"/>
    <property type="match status" value="1"/>
</dbReference>
<dbReference type="RefSeq" id="WP_130414453.1">
    <property type="nucleotide sequence ID" value="NZ_SHKX01000013.1"/>
</dbReference>
<dbReference type="CDD" id="cd21132">
    <property type="entry name" value="EVE-like"/>
    <property type="match status" value="1"/>
</dbReference>
<dbReference type="Gene3D" id="3.10.590.10">
    <property type="entry name" value="ph1033 like domains"/>
    <property type="match status" value="1"/>
</dbReference>
<dbReference type="Pfam" id="PF01878">
    <property type="entry name" value="EVE"/>
    <property type="match status" value="1"/>
</dbReference>
<gene>
    <name evidence="3" type="ORF">EV700_2613</name>
</gene>